<evidence type="ECO:0000256" key="7">
    <source>
        <dbReference type="ARBA" id="ARBA00023128"/>
    </source>
</evidence>
<keyword evidence="5 9" id="KW-0999">Mitochondrion inner membrane</keyword>
<dbReference type="EMBL" id="GL732589">
    <property type="protein sequence ID" value="EFX73559.1"/>
    <property type="molecule type" value="Genomic_DNA"/>
</dbReference>
<dbReference type="InterPro" id="IPR008688">
    <property type="entry name" value="ATP_synth_Bsub_B/MI25"/>
</dbReference>
<evidence type="ECO:0000256" key="8">
    <source>
        <dbReference type="ARBA" id="ARBA00023136"/>
    </source>
</evidence>
<evidence type="ECO:0000256" key="4">
    <source>
        <dbReference type="ARBA" id="ARBA00022781"/>
    </source>
</evidence>
<dbReference type="STRING" id="6669.E9H3R0"/>
<comment type="similarity">
    <text evidence="1 9">Belongs to the eukaryotic ATPase B chain family.</text>
</comment>
<dbReference type="GO" id="GO:0015078">
    <property type="term" value="F:proton transmembrane transporter activity"/>
    <property type="evidence" value="ECO:0007669"/>
    <property type="project" value="UniProtKB-UniRule"/>
</dbReference>
<evidence type="ECO:0000256" key="9">
    <source>
        <dbReference type="RuleBase" id="RU368017"/>
    </source>
</evidence>
<dbReference type="eggNOG" id="KOG3976">
    <property type="taxonomic scope" value="Eukaryota"/>
</dbReference>
<dbReference type="EMBL" id="GL733482">
    <property type="protein sequence ID" value="EFX62612.1"/>
    <property type="molecule type" value="Genomic_DNA"/>
</dbReference>
<keyword evidence="3 9" id="KW-0138">CF(0)</keyword>
<dbReference type="PANTHER" id="PTHR12733:SF3">
    <property type="entry name" value="ATP SYNTHASE F(0) COMPLEX SUBUNIT B1, MITOCHONDRIAL"/>
    <property type="match status" value="1"/>
</dbReference>
<evidence type="ECO:0000256" key="2">
    <source>
        <dbReference type="ARBA" id="ARBA00022448"/>
    </source>
</evidence>
<dbReference type="GO" id="GO:0015986">
    <property type="term" value="P:proton motive force-driven ATP synthesis"/>
    <property type="evidence" value="ECO:0000318"/>
    <property type="project" value="GO_Central"/>
</dbReference>
<keyword evidence="4 9" id="KW-0375">Hydrogen ion transport</keyword>
<evidence type="ECO:0000256" key="6">
    <source>
        <dbReference type="ARBA" id="ARBA00023065"/>
    </source>
</evidence>
<evidence type="ECO:0000256" key="5">
    <source>
        <dbReference type="ARBA" id="ARBA00022792"/>
    </source>
</evidence>
<organism evidence="11 12">
    <name type="scientific">Daphnia pulex</name>
    <name type="common">Water flea</name>
    <dbReference type="NCBI Taxonomy" id="6669"/>
    <lineage>
        <taxon>Eukaryota</taxon>
        <taxon>Metazoa</taxon>
        <taxon>Ecdysozoa</taxon>
        <taxon>Arthropoda</taxon>
        <taxon>Crustacea</taxon>
        <taxon>Branchiopoda</taxon>
        <taxon>Diplostraca</taxon>
        <taxon>Cladocera</taxon>
        <taxon>Anomopoda</taxon>
        <taxon>Daphniidae</taxon>
        <taxon>Daphnia</taxon>
    </lineage>
</organism>
<evidence type="ECO:0000313" key="12">
    <source>
        <dbReference type="Proteomes" id="UP000000305"/>
    </source>
</evidence>
<evidence type="ECO:0000313" key="10">
    <source>
        <dbReference type="EMBL" id="EFX62612.1"/>
    </source>
</evidence>
<comment type="subcellular location">
    <subcellularLocation>
        <location evidence="9">Mitochondrion</location>
    </subcellularLocation>
    <subcellularLocation>
        <location evidence="9">Mitochondrion inner membrane</location>
    </subcellularLocation>
</comment>
<dbReference type="GO" id="GO:0005743">
    <property type="term" value="C:mitochondrial inner membrane"/>
    <property type="evidence" value="ECO:0007669"/>
    <property type="project" value="UniProtKB-SubCell"/>
</dbReference>
<proteinExistence type="inferred from homology"/>
<dbReference type="KEGG" id="dpx:DAPPUDRAFT_270108"/>
<keyword evidence="7 9" id="KW-0496">Mitochondrion</keyword>
<keyword evidence="2 9" id="KW-0813">Transport</keyword>
<dbReference type="HOGENOM" id="CLU_170569_0_0_1"/>
<evidence type="ECO:0000256" key="3">
    <source>
        <dbReference type="ARBA" id="ARBA00022547"/>
    </source>
</evidence>
<keyword evidence="8 9" id="KW-0472">Membrane</keyword>
<evidence type="ECO:0000256" key="1">
    <source>
        <dbReference type="ARBA" id="ARBA00007479"/>
    </source>
</evidence>
<gene>
    <name evidence="11" type="ORF">DAPPUDRAFT_252899</name>
    <name evidence="10" type="ORF">DAPPUDRAFT_270108</name>
</gene>
<name>E9H3R0_DAPPU</name>
<dbReference type="PANTHER" id="PTHR12733">
    <property type="entry name" value="MITOCHONDRIAL ATP SYNTHASE B CHAIN"/>
    <property type="match status" value="1"/>
</dbReference>
<accession>E9H3R0</accession>
<evidence type="ECO:0000313" key="11">
    <source>
        <dbReference type="EMBL" id="EFX73559.1"/>
    </source>
</evidence>
<dbReference type="AlphaFoldDB" id="E9H3R0"/>
<comment type="function">
    <text evidence="9">Subunit b, of the mitochondrial membrane ATP synthase complex (F(1)F(0) ATP synthase or Complex V) that produces ATP from ADP in the presence of a proton gradient across the membrane which is generated by electron transport complexes of the respiratory chain. ATP synthase complex consist of a soluble F(1) head domain - the catalytic core - and a membrane F(1) domain - the membrane proton channel. These two domains are linked by a central stalk rotating inside the F(1) region and a stationary peripheral stalk. During catalysis, ATP synthesis in the catalytic domain of F(1) is coupled via a rotary mechanism of the central stalk subunits to proton translocation. In vivo, can only synthesize ATP although its ATP hydrolase activity can be activated artificially in vitro. Part of the complex F(0) domain. Part of the complex F(0) domain and the peripheric stalk, which acts as a stator to hold the catalytic alpha(3)beta(3) subcomplex and subunit a/ATP6 static relative to the rotary elements.</text>
</comment>
<protein>
    <recommendedName>
        <fullName evidence="9">ATP synthase subunit b</fullName>
    </recommendedName>
</protein>
<keyword evidence="6 9" id="KW-0406">Ion transport</keyword>
<comment type="subunit">
    <text evidence="9">F-type ATPases have 2 components, CF(1) - the catalytic core - and CF(0) - the membrane proton channel. CF(1) and CF(0) have multiple subunits.</text>
</comment>
<dbReference type="GO" id="GO:0045259">
    <property type="term" value="C:proton-transporting ATP synthase complex"/>
    <property type="evidence" value="ECO:0007669"/>
    <property type="project" value="UniProtKB-KW"/>
</dbReference>
<sequence length="139" mass="15471">MLSRIALKPVRSAIQPIRMTQTLATSNAASAATTESPERYLVNFPRPVCQEYPGKVRMGFIPDEWFQFFYSKTGVTDGNYIFVTLKSGPYTFGLGLATYLCSKEIYIMEHEFYTGLSIAIMGIYALKKLGPATAKFGIS</sequence>
<dbReference type="Proteomes" id="UP000000305">
    <property type="component" value="Unassembled WGS sequence"/>
</dbReference>
<dbReference type="Pfam" id="PF05405">
    <property type="entry name" value="Mt_ATP-synt_B"/>
    <property type="match status" value="1"/>
</dbReference>
<keyword evidence="12" id="KW-1185">Reference proteome</keyword>
<dbReference type="OrthoDB" id="67388at2759"/>
<reference evidence="11 12" key="1">
    <citation type="journal article" date="2011" name="Science">
        <title>The ecoresponsive genome of Daphnia pulex.</title>
        <authorList>
            <person name="Colbourne J.K."/>
            <person name="Pfrender M.E."/>
            <person name="Gilbert D."/>
            <person name="Thomas W.K."/>
            <person name="Tucker A."/>
            <person name="Oakley T.H."/>
            <person name="Tokishita S."/>
            <person name="Aerts A."/>
            <person name="Arnold G.J."/>
            <person name="Basu M.K."/>
            <person name="Bauer D.J."/>
            <person name="Caceres C.E."/>
            <person name="Carmel L."/>
            <person name="Casola C."/>
            <person name="Choi J.H."/>
            <person name="Detter J.C."/>
            <person name="Dong Q."/>
            <person name="Dusheyko S."/>
            <person name="Eads B.D."/>
            <person name="Frohlich T."/>
            <person name="Geiler-Samerotte K.A."/>
            <person name="Gerlach D."/>
            <person name="Hatcher P."/>
            <person name="Jogdeo S."/>
            <person name="Krijgsveld J."/>
            <person name="Kriventseva E.V."/>
            <person name="Kultz D."/>
            <person name="Laforsch C."/>
            <person name="Lindquist E."/>
            <person name="Lopez J."/>
            <person name="Manak J.R."/>
            <person name="Muller J."/>
            <person name="Pangilinan J."/>
            <person name="Patwardhan R.P."/>
            <person name="Pitluck S."/>
            <person name="Pritham E.J."/>
            <person name="Rechtsteiner A."/>
            <person name="Rho M."/>
            <person name="Rogozin I.B."/>
            <person name="Sakarya O."/>
            <person name="Salamov A."/>
            <person name="Schaack S."/>
            <person name="Shapiro H."/>
            <person name="Shiga Y."/>
            <person name="Skalitzky C."/>
            <person name="Smith Z."/>
            <person name="Souvorov A."/>
            <person name="Sung W."/>
            <person name="Tang Z."/>
            <person name="Tsuchiya D."/>
            <person name="Tu H."/>
            <person name="Vos H."/>
            <person name="Wang M."/>
            <person name="Wolf Y.I."/>
            <person name="Yamagata H."/>
            <person name="Yamada T."/>
            <person name="Ye Y."/>
            <person name="Shaw J.R."/>
            <person name="Andrews J."/>
            <person name="Crease T.J."/>
            <person name="Tang H."/>
            <person name="Lucas S.M."/>
            <person name="Robertson H.M."/>
            <person name="Bork P."/>
            <person name="Koonin E.V."/>
            <person name="Zdobnov E.M."/>
            <person name="Grigoriev I.V."/>
            <person name="Lynch M."/>
            <person name="Boore J.L."/>
        </authorList>
    </citation>
    <scope>NUCLEOTIDE SEQUENCE [LARGE SCALE GENOMIC DNA]</scope>
</reference>
<dbReference type="InterPro" id="IPR013837">
    <property type="entry name" value="ATP_synth_F0_suB"/>
</dbReference>
<dbReference type="KEGG" id="dpx:DAPPUDRAFT_252899"/>